<name>A0ABN3FH26_9ACTN</name>
<keyword evidence="6" id="KW-1185">Reference proteome</keyword>
<dbReference type="EMBL" id="BAAASX010000002">
    <property type="protein sequence ID" value="GAA2329863.1"/>
    <property type="molecule type" value="Genomic_DNA"/>
</dbReference>
<protein>
    <recommendedName>
        <fullName evidence="4">Methyltransferase type 11 domain-containing protein</fullName>
    </recommendedName>
</protein>
<dbReference type="CDD" id="cd02440">
    <property type="entry name" value="AdoMet_MTases"/>
    <property type="match status" value="1"/>
</dbReference>
<reference evidence="5 6" key="1">
    <citation type="journal article" date="2019" name="Int. J. Syst. Evol. Microbiol.">
        <title>The Global Catalogue of Microorganisms (GCM) 10K type strain sequencing project: providing services to taxonomists for standard genome sequencing and annotation.</title>
        <authorList>
            <consortium name="The Broad Institute Genomics Platform"/>
            <consortium name="The Broad Institute Genome Sequencing Center for Infectious Disease"/>
            <person name="Wu L."/>
            <person name="Ma J."/>
        </authorList>
    </citation>
    <scope>NUCLEOTIDE SEQUENCE [LARGE SCALE GENOMIC DNA]</scope>
    <source>
        <strain evidence="5 6">JCM 6238</strain>
    </source>
</reference>
<dbReference type="InterPro" id="IPR051052">
    <property type="entry name" value="Diverse_substrate_MTase"/>
</dbReference>
<proteinExistence type="inferred from homology"/>
<gene>
    <name evidence="5" type="ORF">GCM10010403_21860</name>
</gene>
<dbReference type="Gene3D" id="3.40.50.150">
    <property type="entry name" value="Vaccinia Virus protein VP39"/>
    <property type="match status" value="1"/>
</dbReference>
<evidence type="ECO:0000256" key="1">
    <source>
        <dbReference type="ARBA" id="ARBA00008361"/>
    </source>
</evidence>
<evidence type="ECO:0000256" key="2">
    <source>
        <dbReference type="ARBA" id="ARBA00022603"/>
    </source>
</evidence>
<dbReference type="PANTHER" id="PTHR44942:SF4">
    <property type="entry name" value="METHYLTRANSFERASE TYPE 11 DOMAIN-CONTAINING PROTEIN"/>
    <property type="match status" value="1"/>
</dbReference>
<dbReference type="InterPro" id="IPR029063">
    <property type="entry name" value="SAM-dependent_MTases_sf"/>
</dbReference>
<evidence type="ECO:0000313" key="6">
    <source>
        <dbReference type="Proteomes" id="UP001501584"/>
    </source>
</evidence>
<evidence type="ECO:0000259" key="4">
    <source>
        <dbReference type="Pfam" id="PF08241"/>
    </source>
</evidence>
<organism evidence="5 6">
    <name type="scientific">Glycomyces rutgersensis</name>
    <dbReference type="NCBI Taxonomy" id="58115"/>
    <lineage>
        <taxon>Bacteria</taxon>
        <taxon>Bacillati</taxon>
        <taxon>Actinomycetota</taxon>
        <taxon>Actinomycetes</taxon>
        <taxon>Glycomycetales</taxon>
        <taxon>Glycomycetaceae</taxon>
        <taxon>Glycomyces</taxon>
    </lineage>
</organism>
<comment type="caution">
    <text evidence="5">The sequence shown here is derived from an EMBL/GenBank/DDBJ whole genome shotgun (WGS) entry which is preliminary data.</text>
</comment>
<evidence type="ECO:0000313" key="5">
    <source>
        <dbReference type="EMBL" id="GAA2329863.1"/>
    </source>
</evidence>
<dbReference type="SUPFAM" id="SSF53335">
    <property type="entry name" value="S-adenosyl-L-methionine-dependent methyltransferases"/>
    <property type="match status" value="1"/>
</dbReference>
<accession>A0ABN3FH26</accession>
<evidence type="ECO:0000256" key="3">
    <source>
        <dbReference type="ARBA" id="ARBA00022679"/>
    </source>
</evidence>
<dbReference type="Proteomes" id="UP001501584">
    <property type="component" value="Unassembled WGS sequence"/>
</dbReference>
<comment type="similarity">
    <text evidence="1">Belongs to the methyltransferase superfamily.</text>
</comment>
<feature type="domain" description="Methyltransferase type 11" evidence="4">
    <location>
        <begin position="51"/>
        <end position="144"/>
    </location>
</feature>
<keyword evidence="2" id="KW-0489">Methyltransferase</keyword>
<keyword evidence="3" id="KW-0808">Transferase</keyword>
<dbReference type="Pfam" id="PF08241">
    <property type="entry name" value="Methyltransf_11"/>
    <property type="match status" value="1"/>
</dbReference>
<dbReference type="InterPro" id="IPR013216">
    <property type="entry name" value="Methyltransf_11"/>
</dbReference>
<dbReference type="PANTHER" id="PTHR44942">
    <property type="entry name" value="METHYLTRANSF_11 DOMAIN-CONTAINING PROTEIN"/>
    <property type="match status" value="1"/>
</dbReference>
<sequence length="259" mass="28633">MGDKVGLKRVDYDRTQHAGYAKGRRLLPASRRTWMRAFREHAGDRRIATVLDVGSGTGRFTPALADEFGADVIGVEPSARMREVAHIESSHPLVRYVPGDASALPVDDASADLALMFLVWHHVPDRPAAARELARVLAPGARLLMATTLSDRLKDLLLYRYFPRTRDIDAVVFPTLDETLGVFADAGFAHTALTEVHHRSADSLAEYAGRQRMRALSVYEHLTDEEYRDGLAALEADAAAETAPRPVESDCDLLAFTRR</sequence>